<dbReference type="PANTHER" id="PTHR43301">
    <property type="entry name" value="ARABINAN ENDO-1,5-ALPHA-L-ARABINOSIDASE"/>
    <property type="match status" value="1"/>
</dbReference>
<dbReference type="RefSeq" id="WP_086469012.1">
    <property type="nucleotide sequence ID" value="NZ_FXWK01000001.1"/>
</dbReference>
<dbReference type="OrthoDB" id="9759709at2"/>
<dbReference type="PANTHER" id="PTHR43301:SF3">
    <property type="entry name" value="ARABINAN ENDO-1,5-ALPHA-L-ARABINOSIDASE A-RELATED"/>
    <property type="match status" value="1"/>
</dbReference>
<dbReference type="CDD" id="cd08984">
    <property type="entry name" value="GH43-like"/>
    <property type="match status" value="1"/>
</dbReference>
<accession>A0A1Y6EMI1</accession>
<keyword evidence="1" id="KW-0378">Hydrolase</keyword>
<gene>
    <name evidence="1" type="ORF">SAMN06295905_0564</name>
</gene>
<dbReference type="EMBL" id="FXWK01000001">
    <property type="protein sequence ID" value="SMQ61742.1"/>
    <property type="molecule type" value="Genomic_DNA"/>
</dbReference>
<evidence type="ECO:0000313" key="1">
    <source>
        <dbReference type="EMBL" id="SMQ61742.1"/>
    </source>
</evidence>
<protein>
    <submittedName>
        <fullName evidence="1">Glycosyl hydrolases family 43</fullName>
    </submittedName>
</protein>
<dbReference type="InterPro" id="IPR023296">
    <property type="entry name" value="Glyco_hydro_beta-prop_sf"/>
</dbReference>
<dbReference type="GO" id="GO:0016787">
    <property type="term" value="F:hydrolase activity"/>
    <property type="evidence" value="ECO:0007669"/>
    <property type="project" value="UniProtKB-KW"/>
</dbReference>
<reference evidence="2" key="1">
    <citation type="submission" date="2017-04" db="EMBL/GenBank/DDBJ databases">
        <authorList>
            <person name="Varghese N."/>
            <person name="Submissions S."/>
        </authorList>
    </citation>
    <scope>NUCLEOTIDE SEQUENCE [LARGE SCALE GENOMIC DNA]</scope>
</reference>
<dbReference type="InterPro" id="IPR050727">
    <property type="entry name" value="GH43_arabinanases"/>
</dbReference>
<dbReference type="SUPFAM" id="SSF75005">
    <property type="entry name" value="Arabinanase/levansucrase/invertase"/>
    <property type="match status" value="1"/>
</dbReference>
<organism evidence="1 2">
    <name type="scientific">Devosia lucknowensis</name>
    <dbReference type="NCBI Taxonomy" id="1096929"/>
    <lineage>
        <taxon>Bacteria</taxon>
        <taxon>Pseudomonadati</taxon>
        <taxon>Pseudomonadota</taxon>
        <taxon>Alphaproteobacteria</taxon>
        <taxon>Hyphomicrobiales</taxon>
        <taxon>Devosiaceae</taxon>
        <taxon>Devosia</taxon>
    </lineage>
</organism>
<evidence type="ECO:0000313" key="2">
    <source>
        <dbReference type="Proteomes" id="UP000194474"/>
    </source>
</evidence>
<proteinExistence type="predicted"/>
<name>A0A1Y6EMI1_9HYPH</name>
<keyword evidence="2" id="KW-1185">Reference proteome</keyword>
<dbReference type="AlphaFoldDB" id="A0A1Y6EMI1"/>
<dbReference type="Proteomes" id="UP000194474">
    <property type="component" value="Unassembled WGS sequence"/>
</dbReference>
<sequence>MSAPIFRDPIEDGAADPVVVRREGTDEWWMFYTNRRAGAEGPKFSWIHGSAIGLAMSIDGGASWHYRGTVAGLDDPADTPGGNTHWAPEILFAEGQYHMFLSYISGVPDDWRGIPRTMTHFTSPDLVRWTRVGPINLSSRRVIDACVFKCPDGRWRMWYKDEAAGSSTWSASSADLFDWQLEGRVLAGSPYGDPHEGPNVFALGGYYWLIVDEWHGQGVFRSDDTRLWKRQGLIGADPGAHEADQRYMRHADVLAFRDHAAMFYFTHPEWDERSQAEGPPDVAARRTAIHQARLTVVDGVLLCDRDVPAGVGLLG</sequence>
<dbReference type="Gene3D" id="2.115.10.20">
    <property type="entry name" value="Glycosyl hydrolase domain, family 43"/>
    <property type="match status" value="1"/>
</dbReference>